<dbReference type="Proteomes" id="UP001201262">
    <property type="component" value="Unassembled WGS sequence"/>
</dbReference>
<dbReference type="GO" id="GO:0016740">
    <property type="term" value="F:transferase activity"/>
    <property type="evidence" value="ECO:0007669"/>
    <property type="project" value="UniProtKB-KW"/>
</dbReference>
<reference evidence="5" key="1">
    <citation type="submission" date="2021-12" db="EMBL/GenBank/DDBJ databases">
        <title>Convergent genome expansion in fungi linked to evolution of root-endophyte symbiosis.</title>
        <authorList>
            <consortium name="DOE Joint Genome Institute"/>
            <person name="Ke Y.-H."/>
            <person name="Bonito G."/>
            <person name="Liao H.-L."/>
            <person name="Looney B."/>
            <person name="Rojas-Flechas A."/>
            <person name="Nash J."/>
            <person name="Hameed K."/>
            <person name="Schadt C."/>
            <person name="Martin F."/>
            <person name="Crous P.W."/>
            <person name="Miettinen O."/>
            <person name="Magnuson J.K."/>
            <person name="Labbe J."/>
            <person name="Jacobson D."/>
            <person name="Doktycz M.J."/>
            <person name="Veneault-Fourrey C."/>
            <person name="Kuo A."/>
            <person name="Mondo S."/>
            <person name="Calhoun S."/>
            <person name="Riley R."/>
            <person name="Ohm R."/>
            <person name="LaButti K."/>
            <person name="Andreopoulos B."/>
            <person name="Pangilinan J."/>
            <person name="Nolan M."/>
            <person name="Tritt A."/>
            <person name="Clum A."/>
            <person name="Lipzen A."/>
            <person name="Daum C."/>
            <person name="Barry K."/>
            <person name="Grigoriev I.V."/>
            <person name="Vilgalys R."/>
        </authorList>
    </citation>
    <scope>NUCLEOTIDE SEQUENCE</scope>
    <source>
        <strain evidence="5">PMI_201</strain>
    </source>
</reference>
<organism evidence="5 6">
    <name type="scientific">Talaromyces proteolyticus</name>
    <dbReference type="NCBI Taxonomy" id="1131652"/>
    <lineage>
        <taxon>Eukaryota</taxon>
        <taxon>Fungi</taxon>
        <taxon>Dikarya</taxon>
        <taxon>Ascomycota</taxon>
        <taxon>Pezizomycotina</taxon>
        <taxon>Eurotiomycetes</taxon>
        <taxon>Eurotiomycetidae</taxon>
        <taxon>Eurotiales</taxon>
        <taxon>Trichocomaceae</taxon>
        <taxon>Talaromyces</taxon>
        <taxon>Talaromyces sect. Bacilispori</taxon>
    </lineage>
</organism>
<evidence type="ECO:0000256" key="3">
    <source>
        <dbReference type="SAM" id="SignalP"/>
    </source>
</evidence>
<feature type="transmembrane region" description="Helical" evidence="2">
    <location>
        <begin position="487"/>
        <end position="510"/>
    </location>
</feature>
<dbReference type="GeneID" id="70242652"/>
<feature type="domain" description="Glycosyltransferase 2-like" evidence="4">
    <location>
        <begin position="258"/>
        <end position="490"/>
    </location>
</feature>
<feature type="transmembrane region" description="Helical" evidence="2">
    <location>
        <begin position="451"/>
        <end position="475"/>
    </location>
</feature>
<dbReference type="PANTHER" id="PTHR36851:SF1">
    <property type="entry name" value="GLYCO_TRANS_2-LIKE DOMAIN-CONTAINING PROTEIN"/>
    <property type="match status" value="1"/>
</dbReference>
<dbReference type="PANTHER" id="PTHR36851">
    <property type="entry name" value="UNNAMED PRODUCT"/>
    <property type="match status" value="1"/>
</dbReference>
<accession>A0AAD4PSK4</accession>
<evidence type="ECO:0000256" key="2">
    <source>
        <dbReference type="SAM" id="Phobius"/>
    </source>
</evidence>
<sequence>MLKWLSRCVPGLSLLFLVCLLALAFPEATTWIAYLPYPGKGPVVPPSQDDRQKRKLALSLAQKFFIGYTVLIHCNALTFTLRLGWALSQMVKQTRALLRRRPATKSFASPSGSNSPLLSDSPTLSPSSTSELDPKSFDLGSLEEGEDGEVVHAIILPNYSEDLDTLQTTLKVLASHPRAATQYEIFLAMEQKELKAPEKAVTLISSFQGHFKDICSTFHPAGLTGEISGKSSNVAWAAKHIVQTHRSDEQSVDPRDVIITVMDADTHLAQDYFNEIRRLHWLHNTVADHAFYASPIIFDRNSNNVPVLVRCADLLWAFAGLSAMYPGCPIVIPTSVYSLPLSLAEKVGGWDGDPTAIGEDMHMLLKCYFETGGDVVTHVVFSPASQCNIQSSGDGNWGPYSSTLLARYRQALRHMWGALDTGYSVRQSMGIANKKSQRLSLKPRHIALCHLLFEAHFLPCHLTILLIFSAIYTTYTDPSEIHPTIAWAFYITGVIRGVSFVSMNLCIALYDRWHSLCVTTRARDMAKAGLSDTGFSFRVWYRPQQLLERIAFPVAGTIFGSIPAIHAEMSHFWTDRLVYRVSKKPSFSSPINTPEILPL</sequence>
<keyword evidence="2" id="KW-0812">Transmembrane</keyword>
<name>A0AAD4PSK4_9EURO</name>
<dbReference type="InterPro" id="IPR001173">
    <property type="entry name" value="Glyco_trans_2-like"/>
</dbReference>
<comment type="caution">
    <text evidence="5">The sequence shown here is derived from an EMBL/GenBank/DDBJ whole genome shotgun (WGS) entry which is preliminary data.</text>
</comment>
<protein>
    <submittedName>
        <fullName evidence="5">Glycosyl transferase family group 2-domain-containing protein</fullName>
    </submittedName>
</protein>
<feature type="chain" id="PRO_5042108988" evidence="3">
    <location>
        <begin position="25"/>
        <end position="599"/>
    </location>
</feature>
<evidence type="ECO:0000259" key="4">
    <source>
        <dbReference type="Pfam" id="PF13632"/>
    </source>
</evidence>
<evidence type="ECO:0000313" key="6">
    <source>
        <dbReference type="Proteomes" id="UP001201262"/>
    </source>
</evidence>
<keyword evidence="5" id="KW-0808">Transferase</keyword>
<keyword evidence="6" id="KW-1185">Reference proteome</keyword>
<dbReference type="RefSeq" id="XP_046065587.1">
    <property type="nucleotide sequence ID" value="XM_046212365.1"/>
</dbReference>
<dbReference type="EMBL" id="JAJTJA010000016">
    <property type="protein sequence ID" value="KAH8689161.1"/>
    <property type="molecule type" value="Genomic_DNA"/>
</dbReference>
<feature type="compositionally biased region" description="Low complexity" evidence="1">
    <location>
        <begin position="115"/>
        <end position="131"/>
    </location>
</feature>
<feature type="transmembrane region" description="Helical" evidence="2">
    <location>
        <begin position="65"/>
        <end position="85"/>
    </location>
</feature>
<keyword evidence="2" id="KW-0472">Membrane</keyword>
<dbReference type="SUPFAM" id="SSF53448">
    <property type="entry name" value="Nucleotide-diphospho-sugar transferases"/>
    <property type="match status" value="1"/>
</dbReference>
<dbReference type="Pfam" id="PF13632">
    <property type="entry name" value="Glyco_trans_2_3"/>
    <property type="match status" value="1"/>
</dbReference>
<keyword evidence="2" id="KW-1133">Transmembrane helix</keyword>
<proteinExistence type="predicted"/>
<feature type="signal peptide" evidence="3">
    <location>
        <begin position="1"/>
        <end position="24"/>
    </location>
</feature>
<evidence type="ECO:0000313" key="5">
    <source>
        <dbReference type="EMBL" id="KAH8689161.1"/>
    </source>
</evidence>
<dbReference type="AlphaFoldDB" id="A0AAD4PSK4"/>
<evidence type="ECO:0000256" key="1">
    <source>
        <dbReference type="SAM" id="MobiDB-lite"/>
    </source>
</evidence>
<gene>
    <name evidence="5" type="ORF">BGW36DRAFT_308849</name>
</gene>
<dbReference type="InterPro" id="IPR029044">
    <property type="entry name" value="Nucleotide-diphossugar_trans"/>
</dbReference>
<keyword evidence="3" id="KW-0732">Signal</keyword>
<feature type="region of interest" description="Disordered" evidence="1">
    <location>
        <begin position="105"/>
        <end position="139"/>
    </location>
</feature>